<dbReference type="InterPro" id="IPR025348">
    <property type="entry name" value="DUF4252"/>
</dbReference>
<keyword evidence="3" id="KW-1185">Reference proteome</keyword>
<organism evidence="2 3">
    <name type="scientific">Chitinophaga horti</name>
    <dbReference type="NCBI Taxonomy" id="2920382"/>
    <lineage>
        <taxon>Bacteria</taxon>
        <taxon>Pseudomonadati</taxon>
        <taxon>Bacteroidota</taxon>
        <taxon>Chitinophagia</taxon>
        <taxon>Chitinophagales</taxon>
        <taxon>Chitinophagaceae</taxon>
        <taxon>Chitinophaga</taxon>
    </lineage>
</organism>
<proteinExistence type="predicted"/>
<evidence type="ECO:0000313" key="2">
    <source>
        <dbReference type="EMBL" id="UYQ95141.1"/>
    </source>
</evidence>
<keyword evidence="1" id="KW-0732">Signal</keyword>
<dbReference type="EMBL" id="CP107006">
    <property type="protein sequence ID" value="UYQ95141.1"/>
    <property type="molecule type" value="Genomic_DNA"/>
</dbReference>
<sequence length="170" mass="19165">MLKRLAICCIAFIACMLSVTSASAQKHVLRDFRKSYWGKGETFTIGLGFVPLRLAGMFIGKNSFEGEGREVKRLLRKIKNIRIHTIENANIASADVADLKTKLVNKRFEPLMEIRDDGSRVEIMSRGSENKLGRVVMLVQDDSEMVMVSLNTKISMNDLAKAAKYFKDMD</sequence>
<protein>
    <submittedName>
        <fullName evidence="2">DUF4252 domain-containing protein</fullName>
    </submittedName>
</protein>
<gene>
    <name evidence="2" type="ORF">MKQ68_08530</name>
</gene>
<name>A0ABY6JA20_9BACT</name>
<evidence type="ECO:0000313" key="3">
    <source>
        <dbReference type="Proteomes" id="UP001162741"/>
    </source>
</evidence>
<dbReference type="Pfam" id="PF14060">
    <property type="entry name" value="DUF4252"/>
    <property type="match status" value="1"/>
</dbReference>
<dbReference type="Proteomes" id="UP001162741">
    <property type="component" value="Chromosome"/>
</dbReference>
<dbReference type="PROSITE" id="PS51257">
    <property type="entry name" value="PROKAR_LIPOPROTEIN"/>
    <property type="match status" value="1"/>
</dbReference>
<accession>A0ABY6JA20</accession>
<evidence type="ECO:0000256" key="1">
    <source>
        <dbReference type="SAM" id="SignalP"/>
    </source>
</evidence>
<feature type="chain" id="PRO_5046565451" evidence="1">
    <location>
        <begin position="25"/>
        <end position="170"/>
    </location>
</feature>
<reference evidence="2" key="1">
    <citation type="submission" date="2022-10" db="EMBL/GenBank/DDBJ databases">
        <title>Chitinophaga sp. nov., isolated from soil.</title>
        <authorList>
            <person name="Jeon C.O."/>
        </authorList>
    </citation>
    <scope>NUCLEOTIDE SEQUENCE</scope>
    <source>
        <strain evidence="2">R8</strain>
    </source>
</reference>
<dbReference type="RefSeq" id="WP_264282923.1">
    <property type="nucleotide sequence ID" value="NZ_CP107006.1"/>
</dbReference>
<feature type="signal peptide" evidence="1">
    <location>
        <begin position="1"/>
        <end position="24"/>
    </location>
</feature>